<dbReference type="Gene3D" id="2.60.120.200">
    <property type="match status" value="3"/>
</dbReference>
<dbReference type="InterPro" id="IPR013783">
    <property type="entry name" value="Ig-like_fold"/>
</dbReference>
<keyword evidence="1 2" id="KW-0732">Signal</keyword>
<keyword evidence="5" id="KW-1185">Reference proteome</keyword>
<comment type="caution">
    <text evidence="4">The sequence shown here is derived from an EMBL/GenBank/DDBJ whole genome shotgun (WGS) entry which is preliminary data.</text>
</comment>
<accession>A0ABU1TLM1</accession>
<dbReference type="Pfam" id="PF18962">
    <property type="entry name" value="Por_Secre_tail"/>
    <property type="match status" value="1"/>
</dbReference>
<sequence length="1214" mass="131465">MKIKKSIFLIAVVHFLMSFGLHAQVPIGTGTDQNQAVPFEPNYNYGYAQTIYLAEEINAQGSITSLEWYFSGETNLANQNITVYIGHTPKSSFATISDWVLPTNLTEVHTGSLNIGEGWFTIDFNTPFAYNGTDNLVIAVKEDVDGADSHNDNFYNTAVFNNRSLAYYSDSNIVDVDNLPEGSRLMAFVPNIIFNGITASCQVPTNASISEITFDTAVLSWDEPLDASAGIQYFISENATQPSASTQPTGSVTSGTTADLTSLASGSVHYFWIRSNCDSDGFSAWTSQDFFKTECEPATSFNENFDEVTVPELPNCWTTIFRGPTISSGSTIQTTPWMVIDSEPNSVLFYNSVSNTDSGDDIILVSPILSNIGSGTHRLKFTAKDVGVNGFLQVVTLDTNTLDSSYDLVEEIQVSTEAEEYIIDFSNYDQENNYIGIKMTSPGIGSSIYVDNIVWEANPACADVTELHIPVISTNEATVTWIANGGENNWQIAFGENATDPEALTPLDTDNTTILINELDPATNYTVWVRSSCESSFGGWIGPVTFTTNCEAVASFNENFDAVTAPVLPGCWTKILRGETLNPSATIQTSTNQVFSAPNSVQFGTGSTNTATDDVILVSPTLNNLGNGTHRLRFQAQSGFNVPIEIGTMSGTAQVSDFTVYETVVPNLTMAEYIVTFSSNSGMTDTHIGIRIDGVGTNYAFLDNIIWEAIPACADVSGIEVTDITANGATINWNSGEGETEWQVAYGAVSITDPETLTPVTATQNPTTPITGLSTATKYNLWVRSVCEAGNGLWIGPVTFTTECLATTTLNENFDSVTTPALPDCWSRILRGETLAPSATVGTMESTIQSGPNVTWIFKANSGANADHILITPKLSNINAGTHLLKFYSLVTNASQTQLQIGTLDGNNPGTAVFTTFQTIDLTSTTQLYTVDFSNYEGTDTYIGFRMNAGNAQYLAILLDNITWDVPAPECAAVADIDENFDATDLDTLPNCWTEIIRGPSTEISLDGIMVKAFEAGSVPNAVNIFKGFSTTEDEQILVLPQVTNLNAGTHKLSLDMAGPPVEIEVGTMNSNTADGVFTPKETLAVPVEFSTFEVDFTNYTGTDTYIALRLVPGEAAFVSMYIDNIIWANQLDTGTFNSNTFAYYPNPVKDILNLSYDKNITKVAVYNVLGQEIMVRNTASNQSQIDMSSLASETYLVKVTADNAEKTIKVIKQ</sequence>
<evidence type="ECO:0000256" key="1">
    <source>
        <dbReference type="ARBA" id="ARBA00022729"/>
    </source>
</evidence>
<dbReference type="NCBIfam" id="TIGR04183">
    <property type="entry name" value="Por_Secre_tail"/>
    <property type="match status" value="1"/>
</dbReference>
<evidence type="ECO:0000313" key="4">
    <source>
        <dbReference type="EMBL" id="MDR6966717.1"/>
    </source>
</evidence>
<reference evidence="4 5" key="1">
    <citation type="submission" date="2023-07" db="EMBL/GenBank/DDBJ databases">
        <title>Sorghum-associated microbial communities from plants grown in Nebraska, USA.</title>
        <authorList>
            <person name="Schachtman D."/>
        </authorList>
    </citation>
    <scope>NUCLEOTIDE SEQUENCE [LARGE SCALE GENOMIC DNA]</scope>
    <source>
        <strain evidence="4 5">3773</strain>
    </source>
</reference>
<protein>
    <submittedName>
        <fullName evidence="4">Arginine repressor</fullName>
    </submittedName>
</protein>
<feature type="domain" description="Fibronectin type-III" evidence="3">
    <location>
        <begin position="715"/>
        <end position="805"/>
    </location>
</feature>
<gene>
    <name evidence="4" type="ORF">J2X31_000715</name>
</gene>
<organism evidence="4 5">
    <name type="scientific">Flavobacterium arsenatis</name>
    <dbReference type="NCBI Taxonomy" id="1484332"/>
    <lineage>
        <taxon>Bacteria</taxon>
        <taxon>Pseudomonadati</taxon>
        <taxon>Bacteroidota</taxon>
        <taxon>Flavobacteriia</taxon>
        <taxon>Flavobacteriales</taxon>
        <taxon>Flavobacteriaceae</taxon>
        <taxon>Flavobacterium</taxon>
    </lineage>
</organism>
<dbReference type="SUPFAM" id="SSF49265">
    <property type="entry name" value="Fibronectin type III"/>
    <property type="match status" value="2"/>
</dbReference>
<feature type="signal peptide" evidence="2">
    <location>
        <begin position="1"/>
        <end position="23"/>
    </location>
</feature>
<evidence type="ECO:0000313" key="5">
    <source>
        <dbReference type="Proteomes" id="UP001255185"/>
    </source>
</evidence>
<feature type="domain" description="Fibronectin type-III" evidence="3">
    <location>
        <begin position="463"/>
        <end position="551"/>
    </location>
</feature>
<dbReference type="Proteomes" id="UP001255185">
    <property type="component" value="Unassembled WGS sequence"/>
</dbReference>
<dbReference type="InterPro" id="IPR036116">
    <property type="entry name" value="FN3_sf"/>
</dbReference>
<dbReference type="NCBIfam" id="NF038128">
    <property type="entry name" value="choice_anch_J"/>
    <property type="match status" value="1"/>
</dbReference>
<name>A0ABU1TLM1_9FLAO</name>
<dbReference type="EMBL" id="JAVDVI010000002">
    <property type="protein sequence ID" value="MDR6966717.1"/>
    <property type="molecule type" value="Genomic_DNA"/>
</dbReference>
<dbReference type="RefSeq" id="WP_310024450.1">
    <property type="nucleotide sequence ID" value="NZ_JAVDVI010000002.1"/>
</dbReference>
<dbReference type="SMART" id="SM00060">
    <property type="entry name" value="FN3"/>
    <property type="match status" value="3"/>
</dbReference>
<dbReference type="InterPro" id="IPR026444">
    <property type="entry name" value="Secre_tail"/>
</dbReference>
<evidence type="ECO:0000259" key="3">
    <source>
        <dbReference type="PROSITE" id="PS50853"/>
    </source>
</evidence>
<feature type="chain" id="PRO_5046471251" evidence="2">
    <location>
        <begin position="24"/>
        <end position="1214"/>
    </location>
</feature>
<proteinExistence type="predicted"/>
<dbReference type="CDD" id="cd00063">
    <property type="entry name" value="FN3"/>
    <property type="match status" value="3"/>
</dbReference>
<dbReference type="PROSITE" id="PS50853">
    <property type="entry name" value="FN3"/>
    <property type="match status" value="3"/>
</dbReference>
<dbReference type="InterPro" id="IPR003961">
    <property type="entry name" value="FN3_dom"/>
</dbReference>
<feature type="domain" description="Fibronectin type-III" evidence="3">
    <location>
        <begin position="203"/>
        <end position="296"/>
    </location>
</feature>
<dbReference type="Gene3D" id="2.60.40.10">
    <property type="entry name" value="Immunoglobulins"/>
    <property type="match status" value="3"/>
</dbReference>
<evidence type="ECO:0000256" key="2">
    <source>
        <dbReference type="SAM" id="SignalP"/>
    </source>
</evidence>